<feature type="transmembrane region" description="Helical" evidence="9">
    <location>
        <begin position="397"/>
        <end position="416"/>
    </location>
</feature>
<dbReference type="AlphaFoldDB" id="A0A4V3C660"/>
<dbReference type="InterPro" id="IPR007348">
    <property type="entry name" value="CopC_dom"/>
</dbReference>
<keyword evidence="7" id="KW-0186">Copper</keyword>
<dbReference type="Gene3D" id="2.60.40.1220">
    <property type="match status" value="1"/>
</dbReference>
<comment type="subcellular location">
    <subcellularLocation>
        <location evidence="1">Cell membrane</location>
        <topology evidence="1">Multi-pass membrane protein</topology>
    </subcellularLocation>
</comment>
<feature type="domain" description="Copper resistance protein D" evidence="12">
    <location>
        <begin position="319"/>
        <end position="415"/>
    </location>
</feature>
<dbReference type="SUPFAM" id="SSF81296">
    <property type="entry name" value="E set domains"/>
    <property type="match status" value="1"/>
</dbReference>
<dbReference type="GO" id="GO:0005886">
    <property type="term" value="C:plasma membrane"/>
    <property type="evidence" value="ECO:0007669"/>
    <property type="project" value="UniProtKB-SubCell"/>
</dbReference>
<dbReference type="Pfam" id="PF04234">
    <property type="entry name" value="CopC"/>
    <property type="match status" value="1"/>
</dbReference>
<evidence type="ECO:0000256" key="2">
    <source>
        <dbReference type="ARBA" id="ARBA00022475"/>
    </source>
</evidence>
<evidence type="ECO:0000256" key="1">
    <source>
        <dbReference type="ARBA" id="ARBA00004651"/>
    </source>
</evidence>
<feature type="transmembrane region" description="Helical" evidence="9">
    <location>
        <begin position="253"/>
        <end position="270"/>
    </location>
</feature>
<feature type="transmembrane region" description="Helical" evidence="9">
    <location>
        <begin position="290"/>
        <end position="308"/>
    </location>
</feature>
<evidence type="ECO:0000313" key="13">
    <source>
        <dbReference type="EMBL" id="TDO32438.1"/>
    </source>
</evidence>
<feature type="signal peptide" evidence="10">
    <location>
        <begin position="1"/>
        <end position="24"/>
    </location>
</feature>
<feature type="transmembrane region" description="Helical" evidence="9">
    <location>
        <begin position="179"/>
        <end position="199"/>
    </location>
</feature>
<accession>A0A4V3C660</accession>
<proteinExistence type="predicted"/>
<dbReference type="Proteomes" id="UP000294901">
    <property type="component" value="Unassembled WGS sequence"/>
</dbReference>
<protein>
    <submittedName>
        <fullName evidence="13">Copper transport protein</fullName>
    </submittedName>
</protein>
<keyword evidence="2" id="KW-1003">Cell membrane</keyword>
<dbReference type="InterPro" id="IPR014756">
    <property type="entry name" value="Ig_E-set"/>
</dbReference>
<keyword evidence="14" id="KW-1185">Reference proteome</keyword>
<feature type="transmembrane region" description="Helical" evidence="9">
    <location>
        <begin position="360"/>
        <end position="377"/>
    </location>
</feature>
<evidence type="ECO:0000256" key="7">
    <source>
        <dbReference type="ARBA" id="ARBA00023008"/>
    </source>
</evidence>
<evidence type="ECO:0000256" key="3">
    <source>
        <dbReference type="ARBA" id="ARBA00022692"/>
    </source>
</evidence>
<evidence type="ECO:0000313" key="14">
    <source>
        <dbReference type="Proteomes" id="UP000294901"/>
    </source>
</evidence>
<keyword evidence="6 9" id="KW-1133">Transmembrane helix</keyword>
<comment type="caution">
    <text evidence="13">The sequence shown here is derived from an EMBL/GenBank/DDBJ whole genome shotgun (WGS) entry which is preliminary data.</text>
</comment>
<dbReference type="PANTHER" id="PTHR34820:SF4">
    <property type="entry name" value="INNER MEMBRANE PROTEIN YEBZ"/>
    <property type="match status" value="1"/>
</dbReference>
<evidence type="ECO:0000256" key="5">
    <source>
        <dbReference type="ARBA" id="ARBA00022729"/>
    </source>
</evidence>
<dbReference type="GO" id="GO:0042597">
    <property type="term" value="C:periplasmic space"/>
    <property type="evidence" value="ECO:0007669"/>
    <property type="project" value="InterPro"/>
</dbReference>
<evidence type="ECO:0000259" key="12">
    <source>
        <dbReference type="Pfam" id="PF05425"/>
    </source>
</evidence>
<dbReference type="Pfam" id="PF05425">
    <property type="entry name" value="CopD"/>
    <property type="match status" value="1"/>
</dbReference>
<evidence type="ECO:0000256" key="9">
    <source>
        <dbReference type="SAM" id="Phobius"/>
    </source>
</evidence>
<gene>
    <name evidence="13" type="ORF">C8E87_7899</name>
</gene>
<keyword evidence="3 9" id="KW-0812">Transmembrane</keyword>
<feature type="chain" id="PRO_5020678119" evidence="10">
    <location>
        <begin position="25"/>
        <end position="541"/>
    </location>
</feature>
<dbReference type="PANTHER" id="PTHR34820">
    <property type="entry name" value="INNER MEMBRANE PROTEIN YEBZ"/>
    <property type="match status" value="1"/>
</dbReference>
<organism evidence="13 14">
    <name type="scientific">Paractinoplanes brasiliensis</name>
    <dbReference type="NCBI Taxonomy" id="52695"/>
    <lineage>
        <taxon>Bacteria</taxon>
        <taxon>Bacillati</taxon>
        <taxon>Actinomycetota</taxon>
        <taxon>Actinomycetes</taxon>
        <taxon>Micromonosporales</taxon>
        <taxon>Micromonosporaceae</taxon>
        <taxon>Paractinoplanes</taxon>
    </lineage>
</organism>
<feature type="transmembrane region" description="Helical" evidence="9">
    <location>
        <begin position="219"/>
        <end position="241"/>
    </location>
</feature>
<keyword evidence="8 9" id="KW-0472">Membrane</keyword>
<evidence type="ECO:0000256" key="10">
    <source>
        <dbReference type="SAM" id="SignalP"/>
    </source>
</evidence>
<feature type="transmembrane region" description="Helical" evidence="9">
    <location>
        <begin position="329"/>
        <end position="348"/>
    </location>
</feature>
<keyword evidence="5 10" id="KW-0732">Signal</keyword>
<dbReference type="GO" id="GO:0005507">
    <property type="term" value="F:copper ion binding"/>
    <property type="evidence" value="ECO:0007669"/>
    <property type="project" value="InterPro"/>
</dbReference>
<evidence type="ECO:0000256" key="6">
    <source>
        <dbReference type="ARBA" id="ARBA00022989"/>
    </source>
</evidence>
<feature type="transmembrane region" description="Helical" evidence="9">
    <location>
        <begin position="147"/>
        <end position="167"/>
    </location>
</feature>
<dbReference type="InterPro" id="IPR014755">
    <property type="entry name" value="Cu-Rt/internalin_Ig-like"/>
</dbReference>
<feature type="domain" description="CopC" evidence="11">
    <location>
        <begin position="25"/>
        <end position="119"/>
    </location>
</feature>
<dbReference type="InterPro" id="IPR008457">
    <property type="entry name" value="Cu-R_CopD_dom"/>
</dbReference>
<evidence type="ECO:0000256" key="4">
    <source>
        <dbReference type="ARBA" id="ARBA00022723"/>
    </source>
</evidence>
<sequence>MRKSALLAVMVFAVLGWPAPPAYAHAVLSAAVPQQGSVVAVAPEQVVLRFSEAVQIVPGRSQVIGPDGKRISEGDPEITPAGLVIKLRPAERPLGTYLVSYRIISADSHPVSGAYTYSVGAPSENAPTAPVEEVDPAVQTATAVTKWFGYAGLSLALGPVLVLALWWPRRLSRAGPVRLARAGLALVGLATLAALWLQAPASSGAGLFDVSARELGQVLTSDFGITLTVRAALLAVAAALVARVRRGGGWRSIVGPAVLTLAVLVTWPLTGHPAAGPQAWLLVVADTAHLAAMSVWLGGLVALAVFLLRRADTRELRLILPAWSRWAELAVYWLVAAGVIQALIQIGTLDALFSSNYGRLVLAKAALLAVVLAVAFVSRRLVRRGIAAATPVRLRRLVGIELGITVLVLAASAVLVQTTTGRTVDVEAVAAERSRGFVETLNSPLYAVQFEIFPATVGEYNTLHAFAYTPEGKPLKVLEWKVSVSMPSQGIEAIPAPVATVIDNQGLGSVTFPIPGDWQLSMTLRVSEIDQATVTTTVPVR</sequence>
<dbReference type="InterPro" id="IPR032694">
    <property type="entry name" value="CopC/D"/>
</dbReference>
<dbReference type="GO" id="GO:0006825">
    <property type="term" value="P:copper ion transport"/>
    <property type="evidence" value="ECO:0007669"/>
    <property type="project" value="InterPro"/>
</dbReference>
<reference evidence="13 14" key="1">
    <citation type="submission" date="2019-03" db="EMBL/GenBank/DDBJ databases">
        <title>Sequencing the genomes of 1000 actinobacteria strains.</title>
        <authorList>
            <person name="Klenk H.-P."/>
        </authorList>
    </citation>
    <scope>NUCLEOTIDE SEQUENCE [LARGE SCALE GENOMIC DNA]</scope>
    <source>
        <strain evidence="13 14">DSM 43805</strain>
    </source>
</reference>
<dbReference type="GO" id="GO:0046688">
    <property type="term" value="P:response to copper ion"/>
    <property type="evidence" value="ECO:0007669"/>
    <property type="project" value="InterPro"/>
</dbReference>
<name>A0A4V3C660_9ACTN</name>
<evidence type="ECO:0000259" key="11">
    <source>
        <dbReference type="Pfam" id="PF04234"/>
    </source>
</evidence>
<evidence type="ECO:0000256" key="8">
    <source>
        <dbReference type="ARBA" id="ARBA00023136"/>
    </source>
</evidence>
<keyword evidence="4" id="KW-0479">Metal-binding</keyword>
<dbReference type="EMBL" id="SNWR01000002">
    <property type="protein sequence ID" value="TDO32438.1"/>
    <property type="molecule type" value="Genomic_DNA"/>
</dbReference>